<comment type="caution">
    <text evidence="1">The sequence shown here is derived from an EMBL/GenBank/DDBJ whole genome shotgun (WGS) entry which is preliminary data.</text>
</comment>
<gene>
    <name evidence="1" type="ORF">FNL38_101714</name>
</gene>
<accession>A0A652YXC8</accession>
<dbReference type="SMART" id="SM00450">
    <property type="entry name" value="RHOD"/>
    <property type="match status" value="1"/>
</dbReference>
<name>A0A652YXC8_NOCGL</name>
<dbReference type="InterPro" id="IPR036873">
    <property type="entry name" value="Rhodanese-like_dom_sf"/>
</dbReference>
<dbReference type="InterPro" id="IPR050229">
    <property type="entry name" value="GlpE_sulfurtransferase"/>
</dbReference>
<dbReference type="AlphaFoldDB" id="A0A652YXC8"/>
<dbReference type="CDD" id="cd00158">
    <property type="entry name" value="RHOD"/>
    <property type="match status" value="1"/>
</dbReference>
<sequence length="103" mass="10988">MLEVDITALEAALATGEPLIDVREADEFAQVRVPGAVLIPMSEFVSRMGEIPDAETVYVICAVGGRSLQVAEYLQGRGINAVSVRGGTMEWHQSGREVETGAV</sequence>
<dbReference type="EMBL" id="VNIQ01000001">
    <property type="protein sequence ID" value="TYQ08343.1"/>
    <property type="molecule type" value="Genomic_DNA"/>
</dbReference>
<dbReference type="SUPFAM" id="SSF52821">
    <property type="entry name" value="Rhodanese/Cell cycle control phosphatase"/>
    <property type="match status" value="1"/>
</dbReference>
<organism evidence="1">
    <name type="scientific">Nocardia globerula</name>
    <dbReference type="NCBI Taxonomy" id="1818"/>
    <lineage>
        <taxon>Bacteria</taxon>
        <taxon>Bacillati</taxon>
        <taxon>Actinomycetota</taxon>
        <taxon>Actinomycetes</taxon>
        <taxon>Mycobacteriales</taxon>
        <taxon>Nocardiaceae</taxon>
        <taxon>Nocardia</taxon>
    </lineage>
</organism>
<evidence type="ECO:0000313" key="1">
    <source>
        <dbReference type="EMBL" id="TYQ08343.1"/>
    </source>
</evidence>
<dbReference type="PANTHER" id="PTHR43031:SF1">
    <property type="entry name" value="PYRIDINE NUCLEOTIDE-DISULPHIDE OXIDOREDUCTASE"/>
    <property type="match status" value="1"/>
</dbReference>
<dbReference type="GO" id="GO:0016740">
    <property type="term" value="F:transferase activity"/>
    <property type="evidence" value="ECO:0007669"/>
    <property type="project" value="UniProtKB-KW"/>
</dbReference>
<dbReference type="PROSITE" id="PS50206">
    <property type="entry name" value="RHODANESE_3"/>
    <property type="match status" value="1"/>
</dbReference>
<reference evidence="1" key="1">
    <citation type="submission" date="2019-07" db="EMBL/GenBank/DDBJ databases">
        <title>Genomic Encyclopedia of Type Strains, Phase IV (KMG-IV): sequencing the most valuable type-strain genomes for metagenomic binning, comparative biology and taxonomic classification.</title>
        <authorList>
            <person name="Goeker M."/>
        </authorList>
    </citation>
    <scope>NUCLEOTIDE SEQUENCE</scope>
    <source>
        <strain evidence="1">DSM 44596</strain>
    </source>
</reference>
<protein>
    <submittedName>
        <fullName evidence="1">Rhodanese-related sulfurtransferase</fullName>
    </submittedName>
</protein>
<dbReference type="PANTHER" id="PTHR43031">
    <property type="entry name" value="FAD-DEPENDENT OXIDOREDUCTASE"/>
    <property type="match status" value="1"/>
</dbReference>
<dbReference type="InterPro" id="IPR001763">
    <property type="entry name" value="Rhodanese-like_dom"/>
</dbReference>
<proteinExistence type="predicted"/>
<dbReference type="Gene3D" id="3.40.250.10">
    <property type="entry name" value="Rhodanese-like domain"/>
    <property type="match status" value="1"/>
</dbReference>
<dbReference type="Pfam" id="PF00581">
    <property type="entry name" value="Rhodanese"/>
    <property type="match status" value="1"/>
</dbReference>
<keyword evidence="1" id="KW-0808">Transferase</keyword>